<gene>
    <name evidence="7 8" type="primary">ispD</name>
    <name evidence="8" type="ORF">MPLG2_3773</name>
</gene>
<feature type="site" description="Transition state stabilizer" evidence="7">
    <location>
        <position position="20"/>
    </location>
</feature>
<keyword evidence="5 7" id="KW-0548">Nucleotidyltransferase</keyword>
<reference evidence="8 9" key="1">
    <citation type="submission" date="2018-02" db="EMBL/GenBank/DDBJ databases">
        <authorList>
            <person name="Cohen D.B."/>
            <person name="Kent A.D."/>
        </authorList>
    </citation>
    <scope>NUCLEOTIDE SEQUENCE [LARGE SCALE GENOMIC DNA]</scope>
    <source>
        <strain evidence="8">1</strain>
    </source>
</reference>
<dbReference type="AlphaFoldDB" id="A0A2N9JMJ2"/>
<sequence>MATTTEPIPAVIVAAGRGVRFGGPIPKPVTTLAGKAVVAMSVEAMAAGGCTHAIVVIPRNGEHHFQPVLAASPIPVTLVEGDETRQASVRQGIAAIRMKPELKGAHVVLVHDAVRPLVPATVVARVIGTIRGGAVAVAPAIPVADSIREETDDGRLVIVDRERLRAVQTPQGFDLDVLEASHDYADEQQIACTDDISVCEAAGHPVRLVKGAMTSLKITSATDLDLAHAFLKLRAGFGRHSFRRVLRHRPFAWVVKPAEPAPVIRSPE</sequence>
<organism evidence="8 9">
    <name type="scientific">Micropruina glycogenica</name>
    <dbReference type="NCBI Taxonomy" id="75385"/>
    <lineage>
        <taxon>Bacteria</taxon>
        <taxon>Bacillati</taxon>
        <taxon>Actinomycetota</taxon>
        <taxon>Actinomycetes</taxon>
        <taxon>Propionibacteriales</taxon>
        <taxon>Nocardioidaceae</taxon>
        <taxon>Micropruina</taxon>
    </lineage>
</organism>
<evidence type="ECO:0000256" key="5">
    <source>
        <dbReference type="ARBA" id="ARBA00022695"/>
    </source>
</evidence>
<protein>
    <recommendedName>
        <fullName evidence="7">2-C-methyl-D-erythritol 4-phosphate cytidylyltransferase</fullName>
        <ecNumber evidence="7">2.7.7.60</ecNumber>
    </recommendedName>
    <alternativeName>
        <fullName evidence="7">4-diphosphocytidyl-2C-methyl-D-erythritol synthase</fullName>
    </alternativeName>
    <alternativeName>
        <fullName evidence="7">MEP cytidylyltransferase</fullName>
        <shortName evidence="7">MCT</shortName>
    </alternativeName>
</protein>
<evidence type="ECO:0000313" key="9">
    <source>
        <dbReference type="Proteomes" id="UP000238164"/>
    </source>
</evidence>
<dbReference type="InterPro" id="IPR050088">
    <property type="entry name" value="IspD/TarI_cytidylyltransf_bact"/>
</dbReference>
<dbReference type="KEGG" id="mgg:MPLG2_3773"/>
<comment type="catalytic activity">
    <reaction evidence="1 7">
        <text>2-C-methyl-D-erythritol 4-phosphate + CTP + H(+) = 4-CDP-2-C-methyl-D-erythritol + diphosphate</text>
        <dbReference type="Rhea" id="RHEA:13429"/>
        <dbReference type="ChEBI" id="CHEBI:15378"/>
        <dbReference type="ChEBI" id="CHEBI:33019"/>
        <dbReference type="ChEBI" id="CHEBI:37563"/>
        <dbReference type="ChEBI" id="CHEBI:57823"/>
        <dbReference type="ChEBI" id="CHEBI:58262"/>
        <dbReference type="EC" id="2.7.7.60"/>
    </reaction>
</comment>
<dbReference type="FunFam" id="3.90.550.10:FF:000003">
    <property type="entry name" value="2-C-methyl-D-erythritol 4-phosphate cytidylyltransferase"/>
    <property type="match status" value="1"/>
</dbReference>
<evidence type="ECO:0000256" key="2">
    <source>
        <dbReference type="ARBA" id="ARBA00004787"/>
    </source>
</evidence>
<keyword evidence="6 7" id="KW-0414">Isoprene biosynthesis</keyword>
<dbReference type="HAMAP" id="MF_00108">
    <property type="entry name" value="IspD"/>
    <property type="match status" value="1"/>
</dbReference>
<name>A0A2N9JMJ2_9ACTN</name>
<proteinExistence type="inferred from homology"/>
<evidence type="ECO:0000256" key="6">
    <source>
        <dbReference type="ARBA" id="ARBA00023229"/>
    </source>
</evidence>
<evidence type="ECO:0000256" key="7">
    <source>
        <dbReference type="HAMAP-Rule" id="MF_00108"/>
    </source>
</evidence>
<comment type="pathway">
    <text evidence="2 7">Isoprenoid biosynthesis; isopentenyl diphosphate biosynthesis via DXP pathway; isopentenyl diphosphate from 1-deoxy-D-xylulose 5-phosphate: step 2/6.</text>
</comment>
<keyword evidence="9" id="KW-1185">Reference proteome</keyword>
<dbReference type="Gene3D" id="3.90.550.10">
    <property type="entry name" value="Spore Coat Polysaccharide Biosynthesis Protein SpsA, Chain A"/>
    <property type="match status" value="1"/>
</dbReference>
<dbReference type="InterPro" id="IPR001228">
    <property type="entry name" value="IspD"/>
</dbReference>
<evidence type="ECO:0000256" key="1">
    <source>
        <dbReference type="ARBA" id="ARBA00001282"/>
    </source>
</evidence>
<feature type="site" description="Positions MEP for the nucleophilic attack" evidence="7">
    <location>
        <position position="161"/>
    </location>
</feature>
<feature type="site" description="Transition state stabilizer" evidence="7">
    <location>
        <position position="27"/>
    </location>
</feature>
<dbReference type="Pfam" id="PF01128">
    <property type="entry name" value="IspD"/>
    <property type="match status" value="1"/>
</dbReference>
<dbReference type="GO" id="GO:0019288">
    <property type="term" value="P:isopentenyl diphosphate biosynthetic process, methylerythritol 4-phosphate pathway"/>
    <property type="evidence" value="ECO:0007669"/>
    <property type="project" value="UniProtKB-UniRule"/>
</dbReference>
<dbReference type="GO" id="GO:0050518">
    <property type="term" value="F:2-C-methyl-D-erythritol 4-phosphate cytidylyltransferase activity"/>
    <property type="evidence" value="ECO:0007669"/>
    <property type="project" value="UniProtKB-UniRule"/>
</dbReference>
<dbReference type="PANTHER" id="PTHR32125:SF4">
    <property type="entry name" value="2-C-METHYL-D-ERYTHRITOL 4-PHOSPHATE CYTIDYLYLTRANSFERASE, CHLOROPLASTIC"/>
    <property type="match status" value="1"/>
</dbReference>
<comment type="function">
    <text evidence="7">Catalyzes the formation of 4-diphosphocytidyl-2-C-methyl-D-erythritol from CTP and 2-C-methyl-D-erythritol 4-phosphate (MEP).</text>
</comment>
<feature type="site" description="Positions MEP for the nucleophilic attack" evidence="7">
    <location>
        <position position="217"/>
    </location>
</feature>
<dbReference type="EC" id="2.7.7.60" evidence="7"/>
<keyword evidence="4 7" id="KW-0808">Transferase</keyword>
<evidence type="ECO:0000256" key="3">
    <source>
        <dbReference type="ARBA" id="ARBA00009789"/>
    </source>
</evidence>
<accession>A0A2N9JMJ2</accession>
<dbReference type="NCBIfam" id="TIGR00453">
    <property type="entry name" value="ispD"/>
    <property type="match status" value="1"/>
</dbReference>
<dbReference type="PROSITE" id="PS01295">
    <property type="entry name" value="ISPD"/>
    <property type="match status" value="1"/>
</dbReference>
<dbReference type="InterPro" id="IPR018294">
    <property type="entry name" value="ISPD_synthase_CS"/>
</dbReference>
<dbReference type="EMBL" id="LT985188">
    <property type="protein sequence ID" value="SPD88803.1"/>
    <property type="molecule type" value="Genomic_DNA"/>
</dbReference>
<evidence type="ECO:0000256" key="4">
    <source>
        <dbReference type="ARBA" id="ARBA00022679"/>
    </source>
</evidence>
<dbReference type="UniPathway" id="UPA00056">
    <property type="reaction ID" value="UER00093"/>
</dbReference>
<dbReference type="CDD" id="cd02516">
    <property type="entry name" value="CDP-ME_synthetase"/>
    <property type="match status" value="1"/>
</dbReference>
<dbReference type="SUPFAM" id="SSF53448">
    <property type="entry name" value="Nucleotide-diphospho-sugar transferases"/>
    <property type="match status" value="1"/>
</dbReference>
<evidence type="ECO:0000313" key="8">
    <source>
        <dbReference type="EMBL" id="SPD88803.1"/>
    </source>
</evidence>
<dbReference type="InterPro" id="IPR029044">
    <property type="entry name" value="Nucleotide-diphossugar_trans"/>
</dbReference>
<comment type="similarity">
    <text evidence="3 7">Belongs to the IspD/TarI cytidylyltransferase family. IspD subfamily.</text>
</comment>
<dbReference type="InterPro" id="IPR034683">
    <property type="entry name" value="IspD/TarI"/>
</dbReference>
<dbReference type="Proteomes" id="UP000238164">
    <property type="component" value="Chromosome 1"/>
</dbReference>
<dbReference type="PANTHER" id="PTHR32125">
    <property type="entry name" value="2-C-METHYL-D-ERYTHRITOL 4-PHOSPHATE CYTIDYLYLTRANSFERASE, CHLOROPLASTIC"/>
    <property type="match status" value="1"/>
</dbReference>